<proteinExistence type="predicted"/>
<comment type="caution">
    <text evidence="2">The sequence shown here is derived from an EMBL/GenBank/DDBJ whole genome shotgun (WGS) entry which is preliminary data.</text>
</comment>
<protein>
    <submittedName>
        <fullName evidence="2">DUF2272 domain-containing protein</fullName>
    </submittedName>
</protein>
<dbReference type="InterPro" id="IPR019262">
    <property type="entry name" value="DUF2272"/>
</dbReference>
<name>A0A418WAZ6_9PROT</name>
<dbReference type="Proteomes" id="UP000284605">
    <property type="component" value="Unassembled WGS sequence"/>
</dbReference>
<organism evidence="2 3">
    <name type="scientific">Oleomonas cavernae</name>
    <dbReference type="NCBI Taxonomy" id="2320859"/>
    <lineage>
        <taxon>Bacteria</taxon>
        <taxon>Pseudomonadati</taxon>
        <taxon>Pseudomonadota</taxon>
        <taxon>Alphaproteobacteria</taxon>
        <taxon>Acetobacterales</taxon>
        <taxon>Acetobacteraceae</taxon>
        <taxon>Oleomonas</taxon>
    </lineage>
</organism>
<dbReference type="EMBL" id="QYUK01000011">
    <property type="protein sequence ID" value="RJF87180.1"/>
    <property type="molecule type" value="Genomic_DNA"/>
</dbReference>
<reference evidence="2 3" key="1">
    <citation type="submission" date="2018-09" db="EMBL/GenBank/DDBJ databases">
        <authorList>
            <person name="Zhu H."/>
        </authorList>
    </citation>
    <scope>NUCLEOTIDE SEQUENCE [LARGE SCALE GENOMIC DNA]</scope>
    <source>
        <strain evidence="2 3">K1W22B-8</strain>
    </source>
</reference>
<dbReference type="Pfam" id="PF10030">
    <property type="entry name" value="DUF2272"/>
    <property type="match status" value="1"/>
</dbReference>
<sequence>MPETGETMVVTEFDQRAAAIAMAEWWFFGSPYVDGESSTLQIHTAPGSHGVPGDESKDGWRHRTWTYMKVGVYPDSDGWESQKAEPWSAAFISFVMRTAGAKSRFPYSMSHSTYVSKAVLNRLSGNTQDTIVAYRSDEIVPLVGDLMWRGRKSEDPAQVDTSGWGLDDIAAYIKAGGDSFPSHCDLVVRTDLQAKQIYLIGGNVRDRVLRTRVTTDANGLAKGAAHTVVLRNNIAE</sequence>
<dbReference type="AlphaFoldDB" id="A0A418WAZ6"/>
<evidence type="ECO:0000313" key="2">
    <source>
        <dbReference type="EMBL" id="RJF87180.1"/>
    </source>
</evidence>
<evidence type="ECO:0000313" key="3">
    <source>
        <dbReference type="Proteomes" id="UP000284605"/>
    </source>
</evidence>
<accession>A0A418WAZ6</accession>
<keyword evidence="3" id="KW-1185">Reference proteome</keyword>
<feature type="domain" description="DUF2272" evidence="1">
    <location>
        <begin position="79"/>
        <end position="221"/>
    </location>
</feature>
<evidence type="ECO:0000259" key="1">
    <source>
        <dbReference type="Pfam" id="PF10030"/>
    </source>
</evidence>
<gene>
    <name evidence="2" type="ORF">D3874_09195</name>
</gene>